<accession>A0A854D4E7</accession>
<dbReference type="Proteomes" id="UP000187035">
    <property type="component" value="Unassembled WGS sequence"/>
</dbReference>
<protein>
    <submittedName>
        <fullName evidence="1">Uncharacterized protein</fullName>
    </submittedName>
</protein>
<organism evidence="1 2">
    <name type="scientific">Actinomyces naeslundii</name>
    <dbReference type="NCBI Taxonomy" id="1655"/>
    <lineage>
        <taxon>Bacteria</taxon>
        <taxon>Bacillati</taxon>
        <taxon>Actinomycetota</taxon>
        <taxon>Actinomycetes</taxon>
        <taxon>Actinomycetales</taxon>
        <taxon>Actinomycetaceae</taxon>
        <taxon>Actinomyces</taxon>
    </lineage>
</organism>
<comment type="caution">
    <text evidence="1">The sequence shown here is derived from an EMBL/GenBank/DDBJ whole genome shotgun (WGS) entry which is preliminary data.</text>
</comment>
<name>A0A854D4E7_ACTNA</name>
<dbReference type="AlphaFoldDB" id="A0A854D4E7"/>
<evidence type="ECO:0000313" key="2">
    <source>
        <dbReference type="Proteomes" id="UP000187035"/>
    </source>
</evidence>
<evidence type="ECO:0000313" key="1">
    <source>
        <dbReference type="EMBL" id="OMG32161.1"/>
    </source>
</evidence>
<gene>
    <name evidence="1" type="ORF">BKH33_12525</name>
</gene>
<sequence length="67" mass="7350">MRFGDREINLRGEDNLIARTPHPIPGIVDLCLVGDGTIDEVREHLASRALPVPFTVMAGVQESHETS</sequence>
<reference evidence="1 2" key="1">
    <citation type="submission" date="2016-12" db="EMBL/GenBank/DDBJ databases">
        <title>Genomic comparison of strains in the 'Actinomyces naeslundii' group.</title>
        <authorList>
            <person name="Mughal S.R."/>
            <person name="Do T."/>
            <person name="Gilbert S.C."/>
            <person name="Witherden E.A."/>
            <person name="Didelot X."/>
            <person name="Beighton D."/>
        </authorList>
    </citation>
    <scope>NUCLEOTIDE SEQUENCE [LARGE SCALE GENOMIC DNA]</scope>
    <source>
        <strain evidence="1 2">NCTC 10301</strain>
    </source>
</reference>
<proteinExistence type="predicted"/>
<dbReference type="EMBL" id="MSRR01000032">
    <property type="protein sequence ID" value="OMG32161.1"/>
    <property type="molecule type" value="Genomic_DNA"/>
</dbReference>